<keyword evidence="3" id="KW-1185">Reference proteome</keyword>
<feature type="compositionally biased region" description="Basic and acidic residues" evidence="1">
    <location>
        <begin position="9"/>
        <end position="29"/>
    </location>
</feature>
<sequence>MRSAFEAGGAEKEAGPLERRPGPRQRLDAGARTQAQLQTQPGQQVLGLVENQSDWYLGNLWKNHRPWPALGRGFNTGSIRGRLFRNRILNTGSS</sequence>
<accession>A0A4Z2FV86</accession>
<proteinExistence type="predicted"/>
<reference evidence="2 3" key="1">
    <citation type="submission" date="2019-03" db="EMBL/GenBank/DDBJ databases">
        <title>First draft genome of Liparis tanakae, snailfish: a comprehensive survey of snailfish specific genes.</title>
        <authorList>
            <person name="Kim W."/>
            <person name="Song I."/>
            <person name="Jeong J.-H."/>
            <person name="Kim D."/>
            <person name="Kim S."/>
            <person name="Ryu S."/>
            <person name="Song J.Y."/>
            <person name="Lee S.K."/>
        </authorList>
    </citation>
    <scope>NUCLEOTIDE SEQUENCE [LARGE SCALE GENOMIC DNA]</scope>
    <source>
        <tissue evidence="2">Muscle</tissue>
    </source>
</reference>
<dbReference type="EMBL" id="SRLO01000866">
    <property type="protein sequence ID" value="TNN45116.1"/>
    <property type="molecule type" value="Genomic_DNA"/>
</dbReference>
<evidence type="ECO:0000313" key="3">
    <source>
        <dbReference type="Proteomes" id="UP000314294"/>
    </source>
</evidence>
<dbReference type="Proteomes" id="UP000314294">
    <property type="component" value="Unassembled WGS sequence"/>
</dbReference>
<organism evidence="2 3">
    <name type="scientific">Liparis tanakae</name>
    <name type="common">Tanaka's snailfish</name>
    <dbReference type="NCBI Taxonomy" id="230148"/>
    <lineage>
        <taxon>Eukaryota</taxon>
        <taxon>Metazoa</taxon>
        <taxon>Chordata</taxon>
        <taxon>Craniata</taxon>
        <taxon>Vertebrata</taxon>
        <taxon>Euteleostomi</taxon>
        <taxon>Actinopterygii</taxon>
        <taxon>Neopterygii</taxon>
        <taxon>Teleostei</taxon>
        <taxon>Neoteleostei</taxon>
        <taxon>Acanthomorphata</taxon>
        <taxon>Eupercaria</taxon>
        <taxon>Perciformes</taxon>
        <taxon>Cottioidei</taxon>
        <taxon>Cottales</taxon>
        <taxon>Liparidae</taxon>
        <taxon>Liparis</taxon>
    </lineage>
</organism>
<dbReference type="GO" id="GO:0016740">
    <property type="term" value="F:transferase activity"/>
    <property type="evidence" value="ECO:0007669"/>
    <property type="project" value="UniProtKB-KW"/>
</dbReference>
<evidence type="ECO:0000256" key="1">
    <source>
        <dbReference type="SAM" id="MobiDB-lite"/>
    </source>
</evidence>
<gene>
    <name evidence="2" type="primary">large_2</name>
    <name evidence="2" type="ORF">EYF80_044698</name>
</gene>
<comment type="caution">
    <text evidence="2">The sequence shown here is derived from an EMBL/GenBank/DDBJ whole genome shotgun (WGS) entry which is preliminary data.</text>
</comment>
<keyword evidence="2" id="KW-0808">Transferase</keyword>
<dbReference type="AlphaFoldDB" id="A0A4Z2FV86"/>
<dbReference type="OrthoDB" id="8928498at2759"/>
<feature type="region of interest" description="Disordered" evidence="1">
    <location>
        <begin position="1"/>
        <end position="39"/>
    </location>
</feature>
<evidence type="ECO:0000313" key="2">
    <source>
        <dbReference type="EMBL" id="TNN45116.1"/>
    </source>
</evidence>
<name>A0A4Z2FV86_9TELE</name>
<protein>
    <submittedName>
        <fullName evidence="2">Glycosyltransferase-like protein LARGE1</fullName>
    </submittedName>
</protein>